<evidence type="ECO:0000256" key="1">
    <source>
        <dbReference type="SAM" id="MobiDB-lite"/>
    </source>
</evidence>
<accession>A0A1S2P3H2</accession>
<dbReference type="EMBL" id="MLYP01000058">
    <property type="protein sequence ID" value="OIJ88383.1"/>
    <property type="molecule type" value="Genomic_DNA"/>
</dbReference>
<evidence type="ECO:0000313" key="3">
    <source>
        <dbReference type="Proteomes" id="UP000179935"/>
    </source>
</evidence>
<feature type="compositionally biased region" description="Polar residues" evidence="1">
    <location>
        <begin position="43"/>
        <end position="64"/>
    </location>
</feature>
<keyword evidence="3" id="KW-1185">Reference proteome</keyword>
<sequence>MLGQGKIGQTLLTAWITKESLRNLHAPGSRAGPLAYPLPDGSPATSDTGITPRSANASRNTEAG</sequence>
<name>A0A1S2P3H2_9ACTN</name>
<proteinExistence type="predicted"/>
<dbReference type="Proteomes" id="UP000179935">
    <property type="component" value="Unassembled WGS sequence"/>
</dbReference>
<protein>
    <submittedName>
        <fullName evidence="2">Uncharacterized protein</fullName>
    </submittedName>
</protein>
<feature type="region of interest" description="Disordered" evidence="1">
    <location>
        <begin position="26"/>
        <end position="64"/>
    </location>
</feature>
<organism evidence="2 3">
    <name type="scientific">Streptomyces colonosanans</name>
    <dbReference type="NCBI Taxonomy" id="1428652"/>
    <lineage>
        <taxon>Bacteria</taxon>
        <taxon>Bacillati</taxon>
        <taxon>Actinomycetota</taxon>
        <taxon>Actinomycetes</taxon>
        <taxon>Kitasatosporales</taxon>
        <taxon>Streptomycetaceae</taxon>
        <taxon>Streptomyces</taxon>
    </lineage>
</organism>
<evidence type="ECO:0000313" key="2">
    <source>
        <dbReference type="EMBL" id="OIJ88383.1"/>
    </source>
</evidence>
<dbReference type="AlphaFoldDB" id="A0A1S2P3H2"/>
<comment type="caution">
    <text evidence="2">The sequence shown here is derived from an EMBL/GenBank/DDBJ whole genome shotgun (WGS) entry which is preliminary data.</text>
</comment>
<gene>
    <name evidence="2" type="ORF">BIV24_22730</name>
</gene>
<reference evidence="2 3" key="1">
    <citation type="submission" date="2016-10" db="EMBL/GenBank/DDBJ databases">
        <title>Genome sequence of Streptomyces sp. MUSC 93.</title>
        <authorList>
            <person name="Lee L.-H."/>
            <person name="Ser H.-L."/>
            <person name="Law J.W.-F."/>
        </authorList>
    </citation>
    <scope>NUCLEOTIDE SEQUENCE [LARGE SCALE GENOMIC DNA]</scope>
    <source>
        <strain evidence="2 3">MUSC 93</strain>
    </source>
</reference>